<organism evidence="3 4">
    <name type="scientific">Coprobacter tertius</name>
    <dbReference type="NCBI Taxonomy" id="2944915"/>
    <lineage>
        <taxon>Bacteria</taxon>
        <taxon>Pseudomonadati</taxon>
        <taxon>Bacteroidota</taxon>
        <taxon>Bacteroidia</taxon>
        <taxon>Bacteroidales</taxon>
        <taxon>Barnesiellaceae</taxon>
        <taxon>Coprobacter</taxon>
    </lineage>
</organism>
<feature type="domain" description="Outer membrane protein beta-barrel" evidence="2">
    <location>
        <begin position="24"/>
        <end position="197"/>
    </location>
</feature>
<proteinExistence type="predicted"/>
<keyword evidence="4" id="KW-1185">Reference proteome</keyword>
<dbReference type="Pfam" id="PF13568">
    <property type="entry name" value="OMP_b-brl_2"/>
    <property type="match status" value="1"/>
</dbReference>
<accession>A0ABT1MGT3</accession>
<dbReference type="Proteomes" id="UP001205603">
    <property type="component" value="Unassembled WGS sequence"/>
</dbReference>
<reference evidence="3 4" key="1">
    <citation type="submission" date="2022-07" db="EMBL/GenBank/DDBJ databases">
        <title>Fecal culturing of patients with breast cancer.</title>
        <authorList>
            <person name="Teng N.M.Y."/>
            <person name="Kiu R."/>
            <person name="Evans R."/>
            <person name="Baker D.J."/>
            <person name="Zenner C."/>
            <person name="Robinson S.D."/>
            <person name="Hall L.J."/>
        </authorList>
    </citation>
    <scope>NUCLEOTIDE SEQUENCE [LARGE SCALE GENOMIC DNA]</scope>
    <source>
        <strain evidence="3 4">LH1063</strain>
    </source>
</reference>
<protein>
    <submittedName>
        <fullName evidence="3">PorT family protein</fullName>
    </submittedName>
</protein>
<dbReference type="InterPro" id="IPR025665">
    <property type="entry name" value="Beta-barrel_OMP_2"/>
</dbReference>
<gene>
    <name evidence="3" type="ORF">NMU02_07090</name>
</gene>
<evidence type="ECO:0000313" key="3">
    <source>
        <dbReference type="EMBL" id="MCP9611854.1"/>
    </source>
</evidence>
<name>A0ABT1MGT3_9BACT</name>
<comment type="caution">
    <text evidence="3">The sequence shown here is derived from an EMBL/GenBank/DDBJ whole genome shotgun (WGS) entry which is preliminary data.</text>
</comment>
<evidence type="ECO:0000256" key="1">
    <source>
        <dbReference type="SAM" id="SignalP"/>
    </source>
</evidence>
<keyword evidence="1" id="KW-0732">Signal</keyword>
<evidence type="ECO:0000313" key="4">
    <source>
        <dbReference type="Proteomes" id="UP001205603"/>
    </source>
</evidence>
<feature type="signal peptide" evidence="1">
    <location>
        <begin position="1"/>
        <end position="24"/>
    </location>
</feature>
<evidence type="ECO:0000259" key="2">
    <source>
        <dbReference type="Pfam" id="PF13568"/>
    </source>
</evidence>
<feature type="chain" id="PRO_5046231536" evidence="1">
    <location>
        <begin position="25"/>
        <end position="223"/>
    </location>
</feature>
<sequence>MKKNLLACLLLVMGSVLSPLSAQYQKEISVGAKFGTNLSRATFRPSVKQNLLLGYMGGISFRYSEEKYFGFIIEANFSQQGWDENFEDPSLKYNRRMNYLEVPFMTHIFFGNKVIRGFVNLGPQVGFLISDKKNTNLDLNNLPKLPSDSHPTEQLNMPIAKKFDYGICGGAGIELRAKKHSFMLEGRYCFGLGDFFNNRKKDYFATSSNQNITIALTYMFRLK</sequence>
<dbReference type="RefSeq" id="WP_255026924.1">
    <property type="nucleotide sequence ID" value="NZ_JANDHW010000005.1"/>
</dbReference>
<dbReference type="EMBL" id="JANDHW010000005">
    <property type="protein sequence ID" value="MCP9611854.1"/>
    <property type="molecule type" value="Genomic_DNA"/>
</dbReference>